<dbReference type="STRING" id="683960.A0A1E3NXF9"/>
<reference evidence="5 6" key="1">
    <citation type="journal article" date="2016" name="Proc. Natl. Acad. Sci. U.S.A.">
        <title>Comparative genomics of biotechnologically important yeasts.</title>
        <authorList>
            <person name="Riley R."/>
            <person name="Haridas S."/>
            <person name="Wolfe K.H."/>
            <person name="Lopes M.R."/>
            <person name="Hittinger C.T."/>
            <person name="Goeker M."/>
            <person name="Salamov A.A."/>
            <person name="Wisecaver J.H."/>
            <person name="Long T.M."/>
            <person name="Calvey C.H."/>
            <person name="Aerts A.L."/>
            <person name="Barry K.W."/>
            <person name="Choi C."/>
            <person name="Clum A."/>
            <person name="Coughlan A.Y."/>
            <person name="Deshpande S."/>
            <person name="Douglass A.P."/>
            <person name="Hanson S.J."/>
            <person name="Klenk H.-P."/>
            <person name="LaButti K.M."/>
            <person name="Lapidus A."/>
            <person name="Lindquist E.A."/>
            <person name="Lipzen A.M."/>
            <person name="Meier-Kolthoff J.P."/>
            <person name="Ohm R.A."/>
            <person name="Otillar R.P."/>
            <person name="Pangilinan J.L."/>
            <person name="Peng Y."/>
            <person name="Rokas A."/>
            <person name="Rosa C.A."/>
            <person name="Scheuner C."/>
            <person name="Sibirny A.A."/>
            <person name="Slot J.C."/>
            <person name="Stielow J.B."/>
            <person name="Sun H."/>
            <person name="Kurtzman C.P."/>
            <person name="Blackwell M."/>
            <person name="Grigoriev I.V."/>
            <person name="Jeffries T.W."/>
        </authorList>
    </citation>
    <scope>NUCLEOTIDE SEQUENCE [LARGE SCALE GENOMIC DNA]</scope>
    <source>
        <strain evidence="6">ATCC 58044 / CBS 1984 / NCYC 433 / NRRL Y-366-8</strain>
    </source>
</reference>
<dbReference type="PANTHER" id="PTHR11365:SF10">
    <property type="entry name" value="HYDANTOINASE_OXOPROLINASE"/>
    <property type="match status" value="1"/>
</dbReference>
<dbReference type="InterPro" id="IPR024071">
    <property type="entry name" value="S-Me-THD_C_sf"/>
</dbReference>
<dbReference type="Proteomes" id="UP000094112">
    <property type="component" value="Unassembled WGS sequence"/>
</dbReference>
<dbReference type="Gene3D" id="2.40.390.10">
    <property type="entry name" value="CV3147-like"/>
    <property type="match status" value="1"/>
</dbReference>
<dbReference type="GO" id="GO:0016787">
    <property type="term" value="F:hydrolase activity"/>
    <property type="evidence" value="ECO:0007669"/>
    <property type="project" value="InterPro"/>
</dbReference>
<feature type="domain" description="Hydantoinase A/oxoprolinase" evidence="1">
    <location>
        <begin position="205"/>
        <end position="375"/>
    </location>
</feature>
<dbReference type="SUPFAM" id="SSF53067">
    <property type="entry name" value="Actin-like ATPase domain"/>
    <property type="match status" value="2"/>
</dbReference>
<sequence length="973" mass="105158">MTGKTLLIGVDVGGTNTDSVLIDPQQLGKTTEGILSWNKAVTTANVSEGIYKGISKLLSETNVNRSNIASVTIGTTHFINAIIEKDSSRLAKVAILRLCGPYSKKIPPFSDFPLGLRNILEGYVGFLKGGYHVDGNEIQPLDEDEIIKHAHEITSRGIKAIVVTGVFSPLKDTQELKVKEILENYIPGAKVVLSHTVSGIGFIERENASILNASIISFAEKIIHSFMTAVFKLGLNCPILLTQNDGTVLPANEALNLPIKTFSSGTTNSMRGASFLSNVHGKSAIVIDVGGTSADVGLLLPSGFPRQSSSYCDVGGVKMNFSMPHVESIGLGGGSIVRLFGDKVTIGPDSVGSDLLKRAKVCGGDTLTATDVAISQDDLNAPKIGDPTNLTSVYLTTKNMFNSEVKSMLEKIVDKIKTNPEDIPVLAVGGGSFIVPENLKGASAVIRPSYYNVANAIGAAMGKVSSEVHSIKYLPPTDGISKENYLDQLKIQAIEKAISKGALRSSIKIVFESYDPIPYVDNTFEFFIKTIAEVDYSKLKTSEGASYSLHYDEKDLSTMKNSQADYTDVDIDYMNYIPEINSKREWILSETDLEFLRIGTYILGCGGGGNPYSRFLETRNLLRDGHVVKIIDINDIRKYTKGEGAIVAGGSAGSPTVSNEQLSGDEMVTSYEFMTKFIGKNPELVFPFEIGGGNGLAVFPISSSAKLSIPVVDCDLMGRAYPTHCQTLQTVYSDDNSVFVPTVFSNGNGNTMIIADSKSDFLLEKVMRASLSEIGATVDVINPPMTADEVDLKTVHGSLSLAWRIGRAVRIGRQKSETSRMPEIILKSFGDTGSLLFTGKIVGVERKLFKGHVWGELILQGDEDFEGDRMIIPFKNENIYAKVIKNNDEKIVCSVPDLISVIDSNSGEAVGTPDYRYGLFVFVLGIAPSNKWTDTPKGLDIGGPKAFGLSEVEYNPIGVYSKPISVVEEFSRV</sequence>
<dbReference type="Pfam" id="PF05378">
    <property type="entry name" value="Hydant_A_N"/>
    <property type="match status" value="1"/>
</dbReference>
<name>A0A1E3NXF9_WICAA</name>
<accession>A0A1E3NXF9</accession>
<evidence type="ECO:0000313" key="6">
    <source>
        <dbReference type="Proteomes" id="UP000094112"/>
    </source>
</evidence>
<gene>
    <name evidence="5" type="ORF">WICANDRAFT_33941</name>
</gene>
<evidence type="ECO:0000259" key="1">
    <source>
        <dbReference type="Pfam" id="PF01968"/>
    </source>
</evidence>
<dbReference type="Gene3D" id="3.40.1610.10">
    <property type="entry name" value="CV3147-like domain"/>
    <property type="match status" value="1"/>
</dbReference>
<evidence type="ECO:0008006" key="7">
    <source>
        <dbReference type="Google" id="ProtNLM"/>
    </source>
</evidence>
<dbReference type="InterPro" id="IPR043129">
    <property type="entry name" value="ATPase_NBD"/>
</dbReference>
<dbReference type="InterPro" id="IPR045079">
    <property type="entry name" value="Oxoprolinase-like"/>
</dbReference>
<proteinExistence type="predicted"/>
<organism evidence="5 6">
    <name type="scientific">Wickerhamomyces anomalus (strain ATCC 58044 / CBS 1984 / NCYC 433 / NRRL Y-366-8)</name>
    <name type="common">Yeast</name>
    <name type="synonym">Hansenula anomala</name>
    <dbReference type="NCBI Taxonomy" id="683960"/>
    <lineage>
        <taxon>Eukaryota</taxon>
        <taxon>Fungi</taxon>
        <taxon>Dikarya</taxon>
        <taxon>Ascomycota</taxon>
        <taxon>Saccharomycotina</taxon>
        <taxon>Saccharomycetes</taxon>
        <taxon>Phaffomycetales</taxon>
        <taxon>Wickerhamomycetaceae</taxon>
        <taxon>Wickerhamomyces</taxon>
    </lineage>
</organism>
<evidence type="ECO:0000259" key="2">
    <source>
        <dbReference type="Pfam" id="PF05378"/>
    </source>
</evidence>
<feature type="domain" description="S-Me-THD-like C-terminal" evidence="4">
    <location>
        <begin position="759"/>
        <end position="957"/>
    </location>
</feature>
<evidence type="ECO:0000259" key="4">
    <source>
        <dbReference type="Pfam" id="PF20906"/>
    </source>
</evidence>
<evidence type="ECO:0000259" key="3">
    <source>
        <dbReference type="Pfam" id="PF06032"/>
    </source>
</evidence>
<dbReference type="OrthoDB" id="5404895at2759"/>
<dbReference type="InterPro" id="IPR048350">
    <property type="entry name" value="S-Me-THD-like_C"/>
</dbReference>
<dbReference type="FunFam" id="3.40.1610.10:FF:000001">
    <property type="entry name" value="Hydantoinase, putative"/>
    <property type="match status" value="1"/>
</dbReference>
<dbReference type="GeneID" id="30199376"/>
<dbReference type="InterPro" id="IPR027479">
    <property type="entry name" value="S-Me-THD_N_sf"/>
</dbReference>
<dbReference type="SUPFAM" id="SSF160991">
    <property type="entry name" value="CV3147-like"/>
    <property type="match status" value="1"/>
</dbReference>
<dbReference type="EMBL" id="KV454212">
    <property type="protein sequence ID" value="ODQ57846.1"/>
    <property type="molecule type" value="Genomic_DNA"/>
</dbReference>
<dbReference type="Pfam" id="PF06032">
    <property type="entry name" value="S-Me-THD_N"/>
    <property type="match status" value="1"/>
</dbReference>
<dbReference type="InterPro" id="IPR002821">
    <property type="entry name" value="Hydantoinase_A"/>
</dbReference>
<dbReference type="RefSeq" id="XP_019037053.1">
    <property type="nucleotide sequence ID" value="XM_019182130.1"/>
</dbReference>
<dbReference type="InterPro" id="IPR010318">
    <property type="entry name" value="S-Me-THD_N"/>
</dbReference>
<protein>
    <recommendedName>
        <fullName evidence="7">Hydantoinase/oxoprolinase</fullName>
    </recommendedName>
</protein>
<feature type="domain" description="S-Me-THD N-terminal" evidence="3">
    <location>
        <begin position="591"/>
        <end position="755"/>
    </location>
</feature>
<dbReference type="InterPro" id="IPR008040">
    <property type="entry name" value="Hydant_A_N"/>
</dbReference>
<dbReference type="PANTHER" id="PTHR11365">
    <property type="entry name" value="5-OXOPROLINASE RELATED"/>
    <property type="match status" value="1"/>
</dbReference>
<dbReference type="AlphaFoldDB" id="A0A1E3NXF9"/>
<evidence type="ECO:0000313" key="5">
    <source>
        <dbReference type="EMBL" id="ODQ57846.1"/>
    </source>
</evidence>
<feature type="domain" description="Hydantoinase/oxoprolinase N-terminal" evidence="2">
    <location>
        <begin position="8"/>
        <end position="185"/>
    </location>
</feature>
<dbReference type="Pfam" id="PF01968">
    <property type="entry name" value="Hydantoinase_A"/>
    <property type="match status" value="1"/>
</dbReference>
<keyword evidence="6" id="KW-1185">Reference proteome</keyword>
<dbReference type="Pfam" id="PF20906">
    <property type="entry name" value="S-Me-THD_C"/>
    <property type="match status" value="1"/>
</dbReference>